<accession>A0ACC0IRM0</accession>
<organism evidence="1 2">
    <name type="scientific">Camellia lanceoleosa</name>
    <dbReference type="NCBI Taxonomy" id="1840588"/>
    <lineage>
        <taxon>Eukaryota</taxon>
        <taxon>Viridiplantae</taxon>
        <taxon>Streptophyta</taxon>
        <taxon>Embryophyta</taxon>
        <taxon>Tracheophyta</taxon>
        <taxon>Spermatophyta</taxon>
        <taxon>Magnoliopsida</taxon>
        <taxon>eudicotyledons</taxon>
        <taxon>Gunneridae</taxon>
        <taxon>Pentapetalae</taxon>
        <taxon>asterids</taxon>
        <taxon>Ericales</taxon>
        <taxon>Theaceae</taxon>
        <taxon>Camellia</taxon>
    </lineage>
</organism>
<keyword evidence="2" id="KW-1185">Reference proteome</keyword>
<dbReference type="Proteomes" id="UP001060215">
    <property type="component" value="Chromosome 3"/>
</dbReference>
<evidence type="ECO:0000313" key="1">
    <source>
        <dbReference type="EMBL" id="KAI8026541.1"/>
    </source>
</evidence>
<name>A0ACC0IRM0_9ERIC</name>
<protein>
    <submittedName>
        <fullName evidence="1">Uncharacterized protein</fullName>
    </submittedName>
</protein>
<reference evidence="1 2" key="1">
    <citation type="journal article" date="2022" name="Plant J.">
        <title>Chromosome-level genome of Camellia lanceoleosa provides a valuable resource for understanding genome evolution and self-incompatibility.</title>
        <authorList>
            <person name="Gong W."/>
            <person name="Xiao S."/>
            <person name="Wang L."/>
            <person name="Liao Z."/>
            <person name="Chang Y."/>
            <person name="Mo W."/>
            <person name="Hu G."/>
            <person name="Li W."/>
            <person name="Zhao G."/>
            <person name="Zhu H."/>
            <person name="Hu X."/>
            <person name="Ji K."/>
            <person name="Xiang X."/>
            <person name="Song Q."/>
            <person name="Yuan D."/>
            <person name="Jin S."/>
            <person name="Zhang L."/>
        </authorList>
    </citation>
    <scope>NUCLEOTIDE SEQUENCE [LARGE SCALE GENOMIC DNA]</scope>
    <source>
        <strain evidence="1">SQ_2022a</strain>
    </source>
</reference>
<comment type="caution">
    <text evidence="1">The sequence shown here is derived from an EMBL/GenBank/DDBJ whole genome shotgun (WGS) entry which is preliminary data.</text>
</comment>
<evidence type="ECO:0000313" key="2">
    <source>
        <dbReference type="Proteomes" id="UP001060215"/>
    </source>
</evidence>
<proteinExistence type="predicted"/>
<gene>
    <name evidence="1" type="ORF">LOK49_LG02G01770</name>
</gene>
<dbReference type="EMBL" id="CM045760">
    <property type="protein sequence ID" value="KAI8026541.1"/>
    <property type="molecule type" value="Genomic_DNA"/>
</dbReference>
<sequence length="69" mass="8126">MTSIFLRLFPRQILSEILKNGGWTLVLLAIFVPTKRCSHLILQWTMVNNSLWATPQLPKLKDKERLYSR</sequence>